<dbReference type="SUPFAM" id="SSF82754">
    <property type="entry name" value="C-terminal, gelsolin-like domain of Sec23/24"/>
    <property type="match status" value="1"/>
</dbReference>
<name>A0ABQ8XYC4_9EUKA</name>
<dbReference type="Proteomes" id="UP001150062">
    <property type="component" value="Unassembled WGS sequence"/>
</dbReference>
<accession>A0ABQ8XYC4</accession>
<dbReference type="InterPro" id="IPR050550">
    <property type="entry name" value="SEC23_SEC24_subfamily"/>
</dbReference>
<dbReference type="Gene3D" id="3.40.20.10">
    <property type="entry name" value="Severin"/>
    <property type="match status" value="1"/>
</dbReference>
<dbReference type="InterPro" id="IPR006900">
    <property type="entry name" value="Sec23/24_helical_dom"/>
</dbReference>
<feature type="domain" description="Sec23/Sec24 helical" evidence="1">
    <location>
        <begin position="60"/>
        <end position="167"/>
    </location>
</feature>
<evidence type="ECO:0000313" key="3">
    <source>
        <dbReference type="Proteomes" id="UP001150062"/>
    </source>
</evidence>
<proteinExistence type="predicted"/>
<sequence>MVDTILALEQYHYFGSGRGSKTKNYKNYSNSEGERKVRIYTKCLPIANDLSVVFKTVNIQVLFGYFVKRGIEQALNETLFKVRQNLMLTCENILMSYFQTKEARQILYQNKQKGIQSLVLTESLNLLPLCTVGFIKNYLFCSLQNVNVDYRSYLFSTFISQNSQAIMSALCPHFYQILDENSIKNNSLQNPNRLSLTKKNIEPTKIYLLTNGMEILIYVGRQVSQLILKDLFSINQFEDLRDISFDFNQRNNRLNKFVWGFISYLNKLFSKSLKIKIIKQGGIGDEEVFRLLVEDRTQTSRSYLQFVEALYQKFSKIQNF</sequence>
<dbReference type="Gene3D" id="2.60.40.1670">
    <property type="entry name" value="beta-sandwich domain of Sec23/24"/>
    <property type="match status" value="1"/>
</dbReference>
<dbReference type="InterPro" id="IPR036175">
    <property type="entry name" value="Sec23/24_helical_dom_sf"/>
</dbReference>
<reference evidence="2" key="1">
    <citation type="submission" date="2022-08" db="EMBL/GenBank/DDBJ databases">
        <title>Novel sulfate-reducing endosymbionts in the free-living metamonad Anaeramoeba.</title>
        <authorList>
            <person name="Jerlstrom-Hultqvist J."/>
            <person name="Cepicka I."/>
            <person name="Gallot-Lavallee L."/>
            <person name="Salas-Leiva D."/>
            <person name="Curtis B.A."/>
            <person name="Zahonova K."/>
            <person name="Pipaliya S."/>
            <person name="Dacks J."/>
            <person name="Roger A.J."/>
        </authorList>
    </citation>
    <scope>NUCLEOTIDE SEQUENCE</scope>
    <source>
        <strain evidence="2">Schooner1</strain>
    </source>
</reference>
<evidence type="ECO:0000259" key="1">
    <source>
        <dbReference type="Pfam" id="PF04815"/>
    </source>
</evidence>
<protein>
    <submittedName>
        <fullName evidence="2">Sec24-related protein</fullName>
    </submittedName>
</protein>
<dbReference type="InterPro" id="IPR036180">
    <property type="entry name" value="Gelsolin-like_dom_sf"/>
</dbReference>
<comment type="caution">
    <text evidence="2">The sequence shown here is derived from an EMBL/GenBank/DDBJ whole genome shotgun (WGS) entry which is preliminary data.</text>
</comment>
<dbReference type="SUPFAM" id="SSF81811">
    <property type="entry name" value="Helical domain of Sec23/24"/>
    <property type="match status" value="1"/>
</dbReference>
<dbReference type="Gene3D" id="1.20.120.730">
    <property type="entry name" value="Sec23/Sec24 helical domain"/>
    <property type="match status" value="1"/>
</dbReference>
<dbReference type="PANTHER" id="PTHR13803">
    <property type="entry name" value="SEC24-RELATED PROTEIN"/>
    <property type="match status" value="1"/>
</dbReference>
<gene>
    <name evidence="2" type="ORF">M0813_27103</name>
</gene>
<dbReference type="InterPro" id="IPR029006">
    <property type="entry name" value="ADF-H/Gelsolin-like_dom_sf"/>
</dbReference>
<keyword evidence="3" id="KW-1185">Reference proteome</keyword>
<dbReference type="Pfam" id="PF04815">
    <property type="entry name" value="Sec23_helical"/>
    <property type="match status" value="1"/>
</dbReference>
<evidence type="ECO:0000313" key="2">
    <source>
        <dbReference type="EMBL" id="KAJ6237541.1"/>
    </source>
</evidence>
<organism evidence="2 3">
    <name type="scientific">Anaeramoeba flamelloides</name>
    <dbReference type="NCBI Taxonomy" id="1746091"/>
    <lineage>
        <taxon>Eukaryota</taxon>
        <taxon>Metamonada</taxon>
        <taxon>Anaeramoebidae</taxon>
        <taxon>Anaeramoeba</taxon>
    </lineage>
</organism>
<dbReference type="EMBL" id="JAOAOG010000239">
    <property type="protein sequence ID" value="KAJ6237541.1"/>
    <property type="molecule type" value="Genomic_DNA"/>
</dbReference>